<organism evidence="1 2">
    <name type="scientific">Portunus trituberculatus</name>
    <name type="common">Swimming crab</name>
    <name type="synonym">Neptunus trituberculatus</name>
    <dbReference type="NCBI Taxonomy" id="210409"/>
    <lineage>
        <taxon>Eukaryota</taxon>
        <taxon>Metazoa</taxon>
        <taxon>Ecdysozoa</taxon>
        <taxon>Arthropoda</taxon>
        <taxon>Crustacea</taxon>
        <taxon>Multicrustacea</taxon>
        <taxon>Malacostraca</taxon>
        <taxon>Eumalacostraca</taxon>
        <taxon>Eucarida</taxon>
        <taxon>Decapoda</taxon>
        <taxon>Pleocyemata</taxon>
        <taxon>Brachyura</taxon>
        <taxon>Eubrachyura</taxon>
        <taxon>Portunoidea</taxon>
        <taxon>Portunidae</taxon>
        <taxon>Portuninae</taxon>
        <taxon>Portunus</taxon>
    </lineage>
</organism>
<dbReference type="AlphaFoldDB" id="A0A5B7HEB2"/>
<dbReference type="EMBL" id="VSRR010027020">
    <property type="protein sequence ID" value="MPC67955.1"/>
    <property type="molecule type" value="Genomic_DNA"/>
</dbReference>
<dbReference type="Proteomes" id="UP000324222">
    <property type="component" value="Unassembled WGS sequence"/>
</dbReference>
<protein>
    <submittedName>
        <fullName evidence="1">Uncharacterized protein</fullName>
    </submittedName>
</protein>
<accession>A0A5B7HEB2</accession>
<evidence type="ECO:0000313" key="1">
    <source>
        <dbReference type="EMBL" id="MPC67955.1"/>
    </source>
</evidence>
<comment type="caution">
    <text evidence="1">The sequence shown here is derived from an EMBL/GenBank/DDBJ whole genome shotgun (WGS) entry which is preliminary data.</text>
</comment>
<name>A0A5B7HEB2_PORTR</name>
<proteinExistence type="predicted"/>
<evidence type="ECO:0000313" key="2">
    <source>
        <dbReference type="Proteomes" id="UP000324222"/>
    </source>
</evidence>
<gene>
    <name evidence="1" type="ORF">E2C01_062142</name>
</gene>
<reference evidence="1 2" key="1">
    <citation type="submission" date="2019-05" db="EMBL/GenBank/DDBJ databases">
        <title>Another draft genome of Portunus trituberculatus and its Hox gene families provides insights of decapod evolution.</title>
        <authorList>
            <person name="Jeong J.-H."/>
            <person name="Song I."/>
            <person name="Kim S."/>
            <person name="Choi T."/>
            <person name="Kim D."/>
            <person name="Ryu S."/>
            <person name="Kim W."/>
        </authorList>
    </citation>
    <scope>NUCLEOTIDE SEQUENCE [LARGE SCALE GENOMIC DNA]</scope>
    <source>
        <tissue evidence="1">Muscle</tissue>
    </source>
</reference>
<keyword evidence="2" id="KW-1185">Reference proteome</keyword>
<sequence length="346" mass="36901">MPGASGTFGSAYGVGLATSIGLPCPVAAPLPRKWRLASAIQLPCLAGRLLSRMLRLVSPIWLPCLAASSAVPGGSGVGQSLSAPMPVGHPLSTAESCKDDEEDVRLPIKKGPLWLLLLLIRSLWLLGNPAVSVSSHLLAQMEKVCGSMADIASWTDQVLATWAGAVLNKKQNVLEFLLALAKANKNKDILRPAEELHCRLLMLWRQAVVDSLPCTFSDRENEQLLSSPFSDVLFDPAVVAMVQEEEHLAPQQCALSSVVWGLASSFWGSFSGPQGSKIKVQTRRGAFRSSSLSALVPRPSATGGSFGVDPMAENFLEDRAPSVSLWRSLLGHLASLERLVPGGQIP</sequence>